<sequence>MAQNSTFRFGVEIELLVDSPKKHRTWGSLATDLSEQLAKKAGIPNRVHESSDYSQWSIVKEITVQDPDGKNPYQYGIELVSPIHTAASLLALKTDLTKIFNLLASAASTFTLTKTHRASSHIHISRTPPLTTSELASLAKATLYFEPALNALMPPSRSGDTWTCSSWAKSNRGPDNPSLAGLTLKACLTKLDNAAAAATLGGDDNTRPLIEIMNLCSPTTSRWGRTHGRRAPFVRGKTYKWDFTGLLLLSSSVIRDDDDDAERGIEGTIEFRQPPGSVSAEEAMGWVTLAVAFVAGAAAGAGGLQGGFRLEGGEGEGGGGVGDSEEGGCLGELWGVLEQGREVLGWDAEDLGVLKGLFRGATV</sequence>
<proteinExistence type="predicted"/>
<dbReference type="Proteomes" id="UP001302745">
    <property type="component" value="Unassembled WGS sequence"/>
</dbReference>
<dbReference type="AlphaFoldDB" id="A0AAN6VIM6"/>
<organism evidence="1 2">
    <name type="scientific">Chaetomidium leptoderma</name>
    <dbReference type="NCBI Taxonomy" id="669021"/>
    <lineage>
        <taxon>Eukaryota</taxon>
        <taxon>Fungi</taxon>
        <taxon>Dikarya</taxon>
        <taxon>Ascomycota</taxon>
        <taxon>Pezizomycotina</taxon>
        <taxon>Sordariomycetes</taxon>
        <taxon>Sordariomycetidae</taxon>
        <taxon>Sordariales</taxon>
        <taxon>Chaetomiaceae</taxon>
        <taxon>Chaetomidium</taxon>
    </lineage>
</organism>
<protein>
    <recommendedName>
        <fullName evidence="3">Amidoligase enzyme-domain-containing protein</fullName>
    </recommendedName>
</protein>
<dbReference type="PANTHER" id="PTHR36847:SF1">
    <property type="entry name" value="AMIDOLIGASE ENZYME"/>
    <property type="match status" value="1"/>
</dbReference>
<reference evidence="1" key="2">
    <citation type="submission" date="2023-05" db="EMBL/GenBank/DDBJ databases">
        <authorList>
            <consortium name="Lawrence Berkeley National Laboratory"/>
            <person name="Steindorff A."/>
            <person name="Hensen N."/>
            <person name="Bonometti L."/>
            <person name="Westerberg I."/>
            <person name="Brannstrom I.O."/>
            <person name="Guillou S."/>
            <person name="Cros-Aarteil S."/>
            <person name="Calhoun S."/>
            <person name="Haridas S."/>
            <person name="Kuo A."/>
            <person name="Mondo S."/>
            <person name="Pangilinan J."/>
            <person name="Riley R."/>
            <person name="Labutti K."/>
            <person name="Andreopoulos B."/>
            <person name="Lipzen A."/>
            <person name="Chen C."/>
            <person name="Yanf M."/>
            <person name="Daum C."/>
            <person name="Ng V."/>
            <person name="Clum A."/>
            <person name="Ohm R."/>
            <person name="Martin F."/>
            <person name="Silar P."/>
            <person name="Natvig D."/>
            <person name="Lalanne C."/>
            <person name="Gautier V."/>
            <person name="Ament-Velasquez S.L."/>
            <person name="Kruys A."/>
            <person name="Hutchinson M.I."/>
            <person name="Powell A.J."/>
            <person name="Barry K."/>
            <person name="Miller A.N."/>
            <person name="Grigoriev I.V."/>
            <person name="Debuchy R."/>
            <person name="Gladieux P."/>
            <person name="Thoren M.H."/>
            <person name="Johannesson H."/>
        </authorList>
    </citation>
    <scope>NUCLEOTIDE SEQUENCE</scope>
    <source>
        <strain evidence="1">CBS 538.74</strain>
    </source>
</reference>
<evidence type="ECO:0000313" key="1">
    <source>
        <dbReference type="EMBL" id="KAK4151541.1"/>
    </source>
</evidence>
<dbReference type="EMBL" id="MU857010">
    <property type="protein sequence ID" value="KAK4151541.1"/>
    <property type="molecule type" value="Genomic_DNA"/>
</dbReference>
<accession>A0AAN6VIM6</accession>
<dbReference type="PANTHER" id="PTHR36847">
    <property type="entry name" value="AMIDOLIGASE ENZYME"/>
    <property type="match status" value="1"/>
</dbReference>
<reference evidence="1" key="1">
    <citation type="journal article" date="2023" name="Mol. Phylogenet. Evol.">
        <title>Genome-scale phylogeny and comparative genomics of the fungal order Sordariales.</title>
        <authorList>
            <person name="Hensen N."/>
            <person name="Bonometti L."/>
            <person name="Westerberg I."/>
            <person name="Brannstrom I.O."/>
            <person name="Guillou S."/>
            <person name="Cros-Aarteil S."/>
            <person name="Calhoun S."/>
            <person name="Haridas S."/>
            <person name="Kuo A."/>
            <person name="Mondo S."/>
            <person name="Pangilinan J."/>
            <person name="Riley R."/>
            <person name="LaButti K."/>
            <person name="Andreopoulos B."/>
            <person name="Lipzen A."/>
            <person name="Chen C."/>
            <person name="Yan M."/>
            <person name="Daum C."/>
            <person name="Ng V."/>
            <person name="Clum A."/>
            <person name="Steindorff A."/>
            <person name="Ohm R.A."/>
            <person name="Martin F."/>
            <person name="Silar P."/>
            <person name="Natvig D.O."/>
            <person name="Lalanne C."/>
            <person name="Gautier V."/>
            <person name="Ament-Velasquez S.L."/>
            <person name="Kruys A."/>
            <person name="Hutchinson M.I."/>
            <person name="Powell A.J."/>
            <person name="Barry K."/>
            <person name="Miller A.N."/>
            <person name="Grigoriev I.V."/>
            <person name="Debuchy R."/>
            <person name="Gladieux P."/>
            <person name="Hiltunen Thoren M."/>
            <person name="Johannesson H."/>
        </authorList>
    </citation>
    <scope>NUCLEOTIDE SEQUENCE</scope>
    <source>
        <strain evidence="1">CBS 538.74</strain>
    </source>
</reference>
<evidence type="ECO:0000313" key="2">
    <source>
        <dbReference type="Proteomes" id="UP001302745"/>
    </source>
</evidence>
<name>A0AAN6VIM6_9PEZI</name>
<dbReference type="InterPro" id="IPR022025">
    <property type="entry name" value="Amidoligase_2"/>
</dbReference>
<comment type="caution">
    <text evidence="1">The sequence shown here is derived from an EMBL/GenBank/DDBJ whole genome shotgun (WGS) entry which is preliminary data.</text>
</comment>
<dbReference type="Pfam" id="PF12224">
    <property type="entry name" value="Amidoligase_2"/>
    <property type="match status" value="1"/>
</dbReference>
<keyword evidence="2" id="KW-1185">Reference proteome</keyword>
<gene>
    <name evidence="1" type="ORF">C8A00DRAFT_45257</name>
</gene>
<evidence type="ECO:0008006" key="3">
    <source>
        <dbReference type="Google" id="ProtNLM"/>
    </source>
</evidence>